<dbReference type="PANTHER" id="PTHR30461">
    <property type="entry name" value="DNA-INVERTASE FROM LAMBDOID PROPHAGE"/>
    <property type="match status" value="1"/>
</dbReference>
<comment type="caution">
    <text evidence="5">The sequence shown here is derived from an EMBL/GenBank/DDBJ whole genome shotgun (WGS) entry which is preliminary data.</text>
</comment>
<dbReference type="Pfam" id="PF00239">
    <property type="entry name" value="Resolvase"/>
    <property type="match status" value="1"/>
</dbReference>
<name>A0A414HYN9_9FIRM</name>
<sequence>MSGFDIFVRDRTKYVIHIMKCGLEVRRMKVAIYIRVGNKEQLEADKEIEVQRNELRDFCEKKNYKIVSEYAERRSGLTESQIIEELKRCIREKEIQGVVITDYSKISRNINELMNFCNFMKENGGTLVSTNHTEKQEKEIDFVSLRKA</sequence>
<dbReference type="Proteomes" id="UP000284835">
    <property type="component" value="Unassembled WGS sequence"/>
</dbReference>
<dbReference type="GO" id="GO:0003677">
    <property type="term" value="F:DNA binding"/>
    <property type="evidence" value="ECO:0007669"/>
    <property type="project" value="UniProtKB-KW"/>
</dbReference>
<evidence type="ECO:0000313" key="4">
    <source>
        <dbReference type="EMBL" id="RGW41407.1"/>
    </source>
</evidence>
<dbReference type="SUPFAM" id="SSF53041">
    <property type="entry name" value="Resolvase-like"/>
    <property type="match status" value="1"/>
</dbReference>
<dbReference type="InterPro" id="IPR050639">
    <property type="entry name" value="SSR_resolvase"/>
</dbReference>
<reference evidence="6 7" key="1">
    <citation type="submission" date="2018-08" db="EMBL/GenBank/DDBJ databases">
        <title>A genome reference for cultivated species of the human gut microbiota.</title>
        <authorList>
            <person name="Zou Y."/>
            <person name="Xue W."/>
            <person name="Luo G."/>
        </authorList>
    </citation>
    <scope>NUCLEOTIDE SEQUENCE [LARGE SCALE GENOMIC DNA]</scope>
    <source>
        <strain evidence="4 7">AF12-8</strain>
        <strain evidence="5 6">AM30-13AC</strain>
    </source>
</reference>
<evidence type="ECO:0000256" key="1">
    <source>
        <dbReference type="ARBA" id="ARBA00023125"/>
    </source>
</evidence>
<dbReference type="AlphaFoldDB" id="A0A414HYN9"/>
<dbReference type="GO" id="GO:0000150">
    <property type="term" value="F:DNA strand exchange activity"/>
    <property type="evidence" value="ECO:0007669"/>
    <property type="project" value="InterPro"/>
</dbReference>
<dbReference type="Gene3D" id="3.40.50.1390">
    <property type="entry name" value="Resolvase, N-terminal catalytic domain"/>
    <property type="match status" value="1"/>
</dbReference>
<evidence type="ECO:0000256" key="2">
    <source>
        <dbReference type="ARBA" id="ARBA00023172"/>
    </source>
</evidence>
<proteinExistence type="predicted"/>
<feature type="domain" description="Resolvase/invertase-type recombinase catalytic" evidence="3">
    <location>
        <begin position="30"/>
        <end position="147"/>
    </location>
</feature>
<dbReference type="SMART" id="SM00857">
    <property type="entry name" value="Resolvase"/>
    <property type="match status" value="1"/>
</dbReference>
<dbReference type="Proteomes" id="UP000286581">
    <property type="component" value="Unassembled WGS sequence"/>
</dbReference>
<dbReference type="EMBL" id="QSJS01000008">
    <property type="protein sequence ID" value="RHD94694.1"/>
    <property type="molecule type" value="Genomic_DNA"/>
</dbReference>
<organism evidence="5 6">
    <name type="scientific">Agathobacter rectalis</name>
    <dbReference type="NCBI Taxonomy" id="39491"/>
    <lineage>
        <taxon>Bacteria</taxon>
        <taxon>Bacillati</taxon>
        <taxon>Bacillota</taxon>
        <taxon>Clostridia</taxon>
        <taxon>Lachnospirales</taxon>
        <taxon>Lachnospiraceae</taxon>
        <taxon>Agathobacter</taxon>
    </lineage>
</organism>
<dbReference type="InterPro" id="IPR036162">
    <property type="entry name" value="Resolvase-like_N_sf"/>
</dbReference>
<protein>
    <recommendedName>
        <fullName evidence="3">Resolvase/invertase-type recombinase catalytic domain-containing protein</fullName>
    </recommendedName>
</protein>
<evidence type="ECO:0000313" key="7">
    <source>
        <dbReference type="Proteomes" id="UP000286581"/>
    </source>
</evidence>
<evidence type="ECO:0000313" key="5">
    <source>
        <dbReference type="EMBL" id="RHD94694.1"/>
    </source>
</evidence>
<evidence type="ECO:0000259" key="3">
    <source>
        <dbReference type="SMART" id="SM00857"/>
    </source>
</evidence>
<keyword evidence="1" id="KW-0238">DNA-binding</keyword>
<evidence type="ECO:0000313" key="6">
    <source>
        <dbReference type="Proteomes" id="UP000284835"/>
    </source>
</evidence>
<dbReference type="InterPro" id="IPR006119">
    <property type="entry name" value="Resolv_N"/>
</dbReference>
<accession>A0A414HYN9</accession>
<keyword evidence="2" id="KW-0233">DNA recombination</keyword>
<dbReference type="PANTHER" id="PTHR30461:SF2">
    <property type="entry name" value="SERINE RECOMBINASE PINE-RELATED"/>
    <property type="match status" value="1"/>
</dbReference>
<gene>
    <name evidence="5" type="ORF">DW775_08020</name>
    <name evidence="4" type="ORF">DWV78_00855</name>
</gene>
<dbReference type="EMBL" id="QSAE01000002">
    <property type="protein sequence ID" value="RGW41407.1"/>
    <property type="molecule type" value="Genomic_DNA"/>
</dbReference>